<accession>A0AAN7Z8E8</accession>
<feature type="compositionally biased region" description="Basic residues" evidence="1">
    <location>
        <begin position="10"/>
        <end position="27"/>
    </location>
</feature>
<gene>
    <name evidence="2" type="ORF">RRF57_008526</name>
</gene>
<evidence type="ECO:0000313" key="2">
    <source>
        <dbReference type="EMBL" id="KAK5632812.1"/>
    </source>
</evidence>
<name>A0AAN7Z8E8_9PEZI</name>
<protein>
    <submittedName>
        <fullName evidence="2">Uncharacterized protein</fullName>
    </submittedName>
</protein>
<dbReference type="AlphaFoldDB" id="A0AAN7Z8E8"/>
<keyword evidence="3" id="KW-1185">Reference proteome</keyword>
<feature type="region of interest" description="Disordered" evidence="1">
    <location>
        <begin position="43"/>
        <end position="66"/>
    </location>
</feature>
<sequence>MSFAEICKGRSGRKSHGNSRLSGHRRPSGYDFEGSVAALVEKDDLPATTSSVAHTSRGSRKSTYDTGVDYLTKKAKVSSSGKKTGYKQRI</sequence>
<feature type="compositionally biased region" description="Polar residues" evidence="1">
    <location>
        <begin position="47"/>
        <end position="56"/>
    </location>
</feature>
<reference evidence="2 3" key="1">
    <citation type="submission" date="2023-10" db="EMBL/GenBank/DDBJ databases">
        <title>Draft genome sequence of Xylaria bambusicola isolate GMP-LS, the root and basal stem rot pathogen of sugarcane in Indonesia.</title>
        <authorList>
            <person name="Selvaraj P."/>
            <person name="Muralishankar V."/>
            <person name="Muruganantham S."/>
            <person name="Sp S."/>
            <person name="Haryani S."/>
            <person name="Lau K.J.X."/>
            <person name="Naqvi N.I."/>
        </authorList>
    </citation>
    <scope>NUCLEOTIDE SEQUENCE [LARGE SCALE GENOMIC DNA]</scope>
    <source>
        <strain evidence="2">GMP-LS</strain>
    </source>
</reference>
<evidence type="ECO:0000313" key="3">
    <source>
        <dbReference type="Proteomes" id="UP001305414"/>
    </source>
</evidence>
<dbReference type="Proteomes" id="UP001305414">
    <property type="component" value="Unassembled WGS sequence"/>
</dbReference>
<evidence type="ECO:0000256" key="1">
    <source>
        <dbReference type="SAM" id="MobiDB-lite"/>
    </source>
</evidence>
<proteinExistence type="predicted"/>
<dbReference type="EMBL" id="JAWHQM010000027">
    <property type="protein sequence ID" value="KAK5632812.1"/>
    <property type="molecule type" value="Genomic_DNA"/>
</dbReference>
<organism evidence="2 3">
    <name type="scientific">Xylaria bambusicola</name>
    <dbReference type="NCBI Taxonomy" id="326684"/>
    <lineage>
        <taxon>Eukaryota</taxon>
        <taxon>Fungi</taxon>
        <taxon>Dikarya</taxon>
        <taxon>Ascomycota</taxon>
        <taxon>Pezizomycotina</taxon>
        <taxon>Sordariomycetes</taxon>
        <taxon>Xylariomycetidae</taxon>
        <taxon>Xylariales</taxon>
        <taxon>Xylariaceae</taxon>
        <taxon>Xylaria</taxon>
    </lineage>
</organism>
<comment type="caution">
    <text evidence="2">The sequence shown here is derived from an EMBL/GenBank/DDBJ whole genome shotgun (WGS) entry which is preliminary data.</text>
</comment>
<feature type="region of interest" description="Disordered" evidence="1">
    <location>
        <begin position="1"/>
        <end position="30"/>
    </location>
</feature>